<dbReference type="OrthoDB" id="461984at2"/>
<comment type="caution">
    <text evidence="1">The sequence shown here is derived from an EMBL/GenBank/DDBJ whole genome shotgun (WGS) entry which is preliminary data.</text>
</comment>
<dbReference type="AlphaFoldDB" id="A0A4Q2RFP0"/>
<evidence type="ECO:0000313" key="1">
    <source>
        <dbReference type="EMBL" id="RYB06161.1"/>
    </source>
</evidence>
<reference evidence="1 2" key="2">
    <citation type="submission" date="2019-02" db="EMBL/GenBank/DDBJ databases">
        <title>'Lichenibacterium ramalinii' gen. nov. sp. nov., 'Lichenibacterium minor' gen. nov. sp. nov.</title>
        <authorList>
            <person name="Pankratov T."/>
        </authorList>
    </citation>
    <scope>NUCLEOTIDE SEQUENCE [LARGE SCALE GENOMIC DNA]</scope>
    <source>
        <strain evidence="1 2">RmlP001</strain>
    </source>
</reference>
<dbReference type="InterPro" id="IPR010982">
    <property type="entry name" value="Lambda_DNA-bd_dom_sf"/>
</dbReference>
<organism evidence="1 2">
    <name type="scientific">Lichenibacterium ramalinae</name>
    <dbReference type="NCBI Taxonomy" id="2316527"/>
    <lineage>
        <taxon>Bacteria</taxon>
        <taxon>Pseudomonadati</taxon>
        <taxon>Pseudomonadota</taxon>
        <taxon>Alphaproteobacteria</taxon>
        <taxon>Hyphomicrobiales</taxon>
        <taxon>Lichenihabitantaceae</taxon>
        <taxon>Lichenibacterium</taxon>
    </lineage>
</organism>
<protein>
    <recommendedName>
        <fullName evidence="3">Helix-turn-helix domain-containing protein</fullName>
    </recommendedName>
</protein>
<reference evidence="1 2" key="1">
    <citation type="submission" date="2018-09" db="EMBL/GenBank/DDBJ databases">
        <authorList>
            <person name="Grouzdev D.S."/>
            <person name="Krutkina M.S."/>
        </authorList>
    </citation>
    <scope>NUCLEOTIDE SEQUENCE [LARGE SCALE GENOMIC DNA]</scope>
    <source>
        <strain evidence="1 2">RmlP001</strain>
    </source>
</reference>
<dbReference type="EMBL" id="QYBC01000005">
    <property type="protein sequence ID" value="RYB06161.1"/>
    <property type="molecule type" value="Genomic_DNA"/>
</dbReference>
<evidence type="ECO:0008006" key="3">
    <source>
        <dbReference type="Google" id="ProtNLM"/>
    </source>
</evidence>
<evidence type="ECO:0000313" key="2">
    <source>
        <dbReference type="Proteomes" id="UP000289411"/>
    </source>
</evidence>
<sequence length="84" mass="9537">MERPYSGAPRIEPESPLALFVKRVRAARGLTQREFADTYAIALGRLRDWEQGRFKPDAMTISYLSVIEHEPAAVARARDRHKAA</sequence>
<dbReference type="Proteomes" id="UP000289411">
    <property type="component" value="Unassembled WGS sequence"/>
</dbReference>
<dbReference type="SUPFAM" id="SSF47413">
    <property type="entry name" value="lambda repressor-like DNA-binding domains"/>
    <property type="match status" value="1"/>
</dbReference>
<dbReference type="InterPro" id="IPR001387">
    <property type="entry name" value="Cro/C1-type_HTH"/>
</dbReference>
<dbReference type="Gene3D" id="1.10.260.40">
    <property type="entry name" value="lambda repressor-like DNA-binding domains"/>
    <property type="match status" value="1"/>
</dbReference>
<keyword evidence="2" id="KW-1185">Reference proteome</keyword>
<dbReference type="GO" id="GO:0003677">
    <property type="term" value="F:DNA binding"/>
    <property type="evidence" value="ECO:0007669"/>
    <property type="project" value="InterPro"/>
</dbReference>
<dbReference type="CDD" id="cd00093">
    <property type="entry name" value="HTH_XRE"/>
    <property type="match status" value="1"/>
</dbReference>
<name>A0A4Q2RFP0_9HYPH</name>
<proteinExistence type="predicted"/>
<gene>
    <name evidence="1" type="ORF">D3272_08095</name>
</gene>
<accession>A0A4Q2RFP0</accession>